<dbReference type="AlphaFoldDB" id="E4U0S6"/>
<evidence type="ECO:0000313" key="2">
    <source>
        <dbReference type="EMBL" id="ADR33302.1"/>
    </source>
</evidence>
<dbReference type="InterPro" id="IPR014710">
    <property type="entry name" value="RmlC-like_jellyroll"/>
</dbReference>
<feature type="domain" description="Cupin type-2" evidence="1">
    <location>
        <begin position="42"/>
        <end position="97"/>
    </location>
</feature>
<dbReference type="eggNOG" id="COG0662">
    <property type="taxonomic scope" value="Bacteria"/>
</dbReference>
<dbReference type="InterPro" id="IPR013096">
    <property type="entry name" value="Cupin_2"/>
</dbReference>
<dbReference type="Gene3D" id="2.60.120.10">
    <property type="entry name" value="Jelly Rolls"/>
    <property type="match status" value="1"/>
</dbReference>
<dbReference type="HOGENOM" id="CLU_147397_1_0_7"/>
<keyword evidence="3" id="KW-1185">Reference proteome</keyword>
<dbReference type="EMBL" id="CP002355">
    <property type="protein sequence ID" value="ADR33302.1"/>
    <property type="molecule type" value="Genomic_DNA"/>
</dbReference>
<name>E4U0S6_SULKY</name>
<dbReference type="CDD" id="cd06981">
    <property type="entry name" value="cupin_reut_a1446"/>
    <property type="match status" value="1"/>
</dbReference>
<evidence type="ECO:0000259" key="1">
    <source>
        <dbReference type="Pfam" id="PF07883"/>
    </source>
</evidence>
<dbReference type="OrthoDB" id="9798585at2"/>
<gene>
    <name evidence="2" type="ordered locus">Sulku_0636</name>
</gene>
<dbReference type="InterPro" id="IPR011051">
    <property type="entry name" value="RmlC_Cupin_sf"/>
</dbReference>
<dbReference type="SUPFAM" id="SSF51182">
    <property type="entry name" value="RmlC-like cupins"/>
    <property type="match status" value="1"/>
</dbReference>
<evidence type="ECO:0000313" key="3">
    <source>
        <dbReference type="Proteomes" id="UP000008721"/>
    </source>
</evidence>
<proteinExistence type="predicted"/>
<dbReference type="KEGG" id="sku:Sulku_0636"/>
<dbReference type="Proteomes" id="UP000008721">
    <property type="component" value="Chromosome"/>
</dbReference>
<dbReference type="RefSeq" id="WP_013459499.1">
    <property type="nucleotide sequence ID" value="NC_014762.1"/>
</dbReference>
<sequence>MTHVQNLYLKEEPNENSELFSTLFQNDSLKIESIRSWLKDPGEHYNQEQDEWVLLLSGEAKLEIDNQTFDLKNGDYCFIPKHTPHRVLSTSKNALWLGIFSS</sequence>
<protein>
    <submittedName>
        <fullName evidence="2">Cupin 2 conserved barrel domain protein</fullName>
    </submittedName>
</protein>
<reference evidence="2 3" key="1">
    <citation type="journal article" date="2012" name="Stand. Genomic Sci.">
        <title>Complete genome sequence of the sulfur compounds oxidizing chemolithoautotroph Sulfuricurvum kujiense type strain (YK-1(T)).</title>
        <authorList>
            <person name="Han C."/>
            <person name="Kotsyurbenko O."/>
            <person name="Chertkov O."/>
            <person name="Held B."/>
            <person name="Lapidus A."/>
            <person name="Nolan M."/>
            <person name="Lucas S."/>
            <person name="Hammon N."/>
            <person name="Deshpande S."/>
            <person name="Cheng J.F."/>
            <person name="Tapia R."/>
            <person name="Goodwin L.A."/>
            <person name="Pitluck S."/>
            <person name="Liolios K."/>
            <person name="Pagani I."/>
            <person name="Ivanova N."/>
            <person name="Mavromatis K."/>
            <person name="Mikhailova N."/>
            <person name="Pati A."/>
            <person name="Chen A."/>
            <person name="Palaniappan K."/>
            <person name="Land M."/>
            <person name="Hauser L."/>
            <person name="Chang Y.J."/>
            <person name="Jeffries C.D."/>
            <person name="Brambilla E.M."/>
            <person name="Rohde M."/>
            <person name="Spring S."/>
            <person name="Sikorski J."/>
            <person name="Goker M."/>
            <person name="Woyke T."/>
            <person name="Bristow J."/>
            <person name="Eisen J.A."/>
            <person name="Markowitz V."/>
            <person name="Hugenholtz P."/>
            <person name="Kyrpides N.C."/>
            <person name="Klenk H.P."/>
            <person name="Detter J.C."/>
        </authorList>
    </citation>
    <scope>NUCLEOTIDE SEQUENCE [LARGE SCALE GENOMIC DNA]</scope>
    <source>
        <strain evidence="3">ATCC BAA-921 / DSM 16994 / JCM 11577 / YK-1</strain>
    </source>
</reference>
<accession>E4U0S6</accession>
<dbReference type="STRING" id="709032.Sulku_0636"/>
<organism evidence="2 3">
    <name type="scientific">Sulfuricurvum kujiense (strain ATCC BAA-921 / DSM 16994 / JCM 11577 / YK-1)</name>
    <dbReference type="NCBI Taxonomy" id="709032"/>
    <lineage>
        <taxon>Bacteria</taxon>
        <taxon>Pseudomonadati</taxon>
        <taxon>Campylobacterota</taxon>
        <taxon>Epsilonproteobacteria</taxon>
        <taxon>Campylobacterales</taxon>
        <taxon>Sulfurimonadaceae</taxon>
        <taxon>Sulfuricurvum</taxon>
    </lineage>
</organism>
<dbReference type="Pfam" id="PF07883">
    <property type="entry name" value="Cupin_2"/>
    <property type="match status" value="1"/>
</dbReference>